<protein>
    <recommendedName>
        <fullName evidence="8">Ferredoxin</fullName>
    </recommendedName>
</protein>
<evidence type="ECO:0000256" key="6">
    <source>
        <dbReference type="ARBA" id="ARBA00023004"/>
    </source>
</evidence>
<dbReference type="Proteomes" id="UP000199735">
    <property type="component" value="Unassembled WGS sequence"/>
</dbReference>
<dbReference type="InterPro" id="IPR001080">
    <property type="entry name" value="3Fe4S_ferredoxin"/>
</dbReference>
<dbReference type="AlphaFoldDB" id="A0A075LL74"/>
<keyword evidence="6 8" id="KW-0408">Iron</keyword>
<evidence type="ECO:0000256" key="2">
    <source>
        <dbReference type="ARBA" id="ARBA00022448"/>
    </source>
</evidence>
<dbReference type="PANTHER" id="PTHR39163">
    <property type="entry name" value="FERREDOXIN"/>
    <property type="match status" value="1"/>
</dbReference>
<keyword evidence="3" id="KW-0004">4Fe-4S</keyword>
<evidence type="ECO:0000256" key="1">
    <source>
        <dbReference type="ARBA" id="ARBA00001966"/>
    </source>
</evidence>
<dbReference type="KEGG" id="tap:GZ22_08535"/>
<dbReference type="SUPFAM" id="SSF54862">
    <property type="entry name" value="4Fe-4S ferredoxins"/>
    <property type="match status" value="1"/>
</dbReference>
<name>A0A075LL74_9BACI</name>
<dbReference type="Proteomes" id="UP000027980">
    <property type="component" value="Chromosome"/>
</dbReference>
<accession>A0A075LL74</accession>
<evidence type="ECO:0000256" key="7">
    <source>
        <dbReference type="ARBA" id="ARBA00023014"/>
    </source>
</evidence>
<comment type="function">
    <text evidence="8">Ferredoxins are iron-sulfur proteins that transfer electrons in a wide variety of metabolic reactions.</text>
</comment>
<dbReference type="RefSeq" id="WP_038560969.1">
    <property type="nucleotide sequence ID" value="NZ_CP008876.1"/>
</dbReference>
<reference evidence="11 13" key="2">
    <citation type="submission" date="2016-10" db="EMBL/GenBank/DDBJ databases">
        <authorList>
            <person name="Varghese N."/>
            <person name="Submissions S."/>
        </authorList>
    </citation>
    <scope>NUCLEOTIDE SEQUENCE [LARGE SCALE GENOMIC DNA]</scope>
    <source>
        <strain evidence="11 13">DSM 21619</strain>
    </source>
</reference>
<dbReference type="PRINTS" id="PR00352">
    <property type="entry name" value="3FE4SFRDOXIN"/>
</dbReference>
<dbReference type="PROSITE" id="PS51379">
    <property type="entry name" value="4FE4S_FER_2"/>
    <property type="match status" value="1"/>
</dbReference>
<dbReference type="InterPro" id="IPR052395">
    <property type="entry name" value="ET_Ferredoxin"/>
</dbReference>
<gene>
    <name evidence="10" type="ORF">GZ22_08535</name>
    <name evidence="11" type="ORF">SAMN04489762_0549</name>
</gene>
<comment type="cofactor">
    <cofactor evidence="1">
        <name>[4Fe-4S] cluster</name>
        <dbReference type="ChEBI" id="CHEBI:49883"/>
    </cofactor>
</comment>
<evidence type="ECO:0000259" key="9">
    <source>
        <dbReference type="PROSITE" id="PS51379"/>
    </source>
</evidence>
<keyword evidence="4 8" id="KW-0479">Metal-binding</keyword>
<dbReference type="HOGENOM" id="CLU_139698_6_4_9"/>
<organism evidence="10 12">
    <name type="scientific">Terribacillus saccharophilus</name>
    <dbReference type="NCBI Taxonomy" id="361277"/>
    <lineage>
        <taxon>Bacteria</taxon>
        <taxon>Bacillati</taxon>
        <taxon>Bacillota</taxon>
        <taxon>Bacilli</taxon>
        <taxon>Bacillales</taxon>
        <taxon>Bacillaceae</taxon>
        <taxon>Terribacillus</taxon>
    </lineage>
</organism>
<evidence type="ECO:0000313" key="12">
    <source>
        <dbReference type="Proteomes" id="UP000027980"/>
    </source>
</evidence>
<evidence type="ECO:0000256" key="8">
    <source>
        <dbReference type="RuleBase" id="RU368020"/>
    </source>
</evidence>
<dbReference type="EMBL" id="CP008876">
    <property type="protein sequence ID" value="AIF66677.1"/>
    <property type="molecule type" value="Genomic_DNA"/>
</dbReference>
<dbReference type="Pfam" id="PF13370">
    <property type="entry name" value="Fer4_13"/>
    <property type="match status" value="1"/>
</dbReference>
<accession>A0AAX2EB68</accession>
<dbReference type="GO" id="GO:0005506">
    <property type="term" value="F:iron ion binding"/>
    <property type="evidence" value="ECO:0007669"/>
    <property type="project" value="UniProtKB-UniRule"/>
</dbReference>
<dbReference type="InterPro" id="IPR017896">
    <property type="entry name" value="4Fe4S_Fe-S-bd"/>
</dbReference>
<evidence type="ECO:0000313" key="10">
    <source>
        <dbReference type="EMBL" id="AIF66677.1"/>
    </source>
</evidence>
<keyword evidence="5 8" id="KW-0249">Electron transport</keyword>
<sequence length="82" mass="8974">MAMYTYVDQDTCIACGTCGAVAPDVYDYDDEGLAFVLLDRNTGTFSVPEELQEDVTEAFEECPTESIKLSDLVIAKDALSHI</sequence>
<evidence type="ECO:0000256" key="5">
    <source>
        <dbReference type="ARBA" id="ARBA00022982"/>
    </source>
</evidence>
<reference evidence="10 12" key="1">
    <citation type="submission" date="2014-07" db="EMBL/GenBank/DDBJ databases">
        <title>Complete genome sequence of a moderately halophilic bacterium Terribacillus aidingensis MP602, isolated from Cryptomeria fortunei in Tianmu mountain in China.</title>
        <authorList>
            <person name="Wang Y."/>
            <person name="Lu P."/>
            <person name="Zhang L."/>
        </authorList>
    </citation>
    <scope>NUCLEOTIDE SEQUENCE [LARGE SCALE GENOMIC DNA]</scope>
    <source>
        <strain evidence="10 12">MP602</strain>
    </source>
</reference>
<dbReference type="OrthoDB" id="9801085at2"/>
<evidence type="ECO:0000313" key="13">
    <source>
        <dbReference type="Proteomes" id="UP000199735"/>
    </source>
</evidence>
<dbReference type="PANTHER" id="PTHR39163:SF1">
    <property type="entry name" value="FERREDOXIN"/>
    <property type="match status" value="1"/>
</dbReference>
<keyword evidence="7 8" id="KW-0411">Iron-sulfur</keyword>
<evidence type="ECO:0000256" key="4">
    <source>
        <dbReference type="ARBA" id="ARBA00022723"/>
    </source>
</evidence>
<dbReference type="GeneID" id="34220842"/>
<keyword evidence="2 8" id="KW-0813">Transport</keyword>
<dbReference type="EMBL" id="FOCD01000001">
    <property type="protein sequence ID" value="SEM61540.1"/>
    <property type="molecule type" value="Genomic_DNA"/>
</dbReference>
<dbReference type="GO" id="GO:0009055">
    <property type="term" value="F:electron transfer activity"/>
    <property type="evidence" value="ECO:0007669"/>
    <property type="project" value="UniProtKB-UniRule"/>
</dbReference>
<evidence type="ECO:0000313" key="11">
    <source>
        <dbReference type="EMBL" id="SEM61540.1"/>
    </source>
</evidence>
<proteinExistence type="predicted"/>
<dbReference type="Gene3D" id="3.30.70.20">
    <property type="match status" value="1"/>
</dbReference>
<dbReference type="GO" id="GO:0051539">
    <property type="term" value="F:4 iron, 4 sulfur cluster binding"/>
    <property type="evidence" value="ECO:0007669"/>
    <property type="project" value="UniProtKB-KW"/>
</dbReference>
<evidence type="ECO:0000256" key="3">
    <source>
        <dbReference type="ARBA" id="ARBA00022485"/>
    </source>
</evidence>
<feature type="domain" description="4Fe-4S ferredoxin-type" evidence="9">
    <location>
        <begin position="3"/>
        <end position="31"/>
    </location>
</feature>